<comment type="caution">
    <text evidence="1">The sequence shown here is derived from an EMBL/GenBank/DDBJ whole genome shotgun (WGS) entry which is preliminary data.</text>
</comment>
<evidence type="ECO:0000313" key="2">
    <source>
        <dbReference type="Proteomes" id="UP001162992"/>
    </source>
</evidence>
<dbReference type="Proteomes" id="UP001162992">
    <property type="component" value="Chromosome 7"/>
</dbReference>
<accession>A0ACC2D8D7</accession>
<proteinExistence type="predicted"/>
<protein>
    <submittedName>
        <fullName evidence="1">Uncharacterized protein</fullName>
    </submittedName>
</protein>
<dbReference type="EMBL" id="CM055098">
    <property type="protein sequence ID" value="KAJ7550488.1"/>
    <property type="molecule type" value="Genomic_DNA"/>
</dbReference>
<sequence length="578" mass="62888">MDHQGAGVGSQNEAFYDLLKTSNNNDNSNPNFFHRSGENPSPEIEFGHDDVLPTFNFHPVQINGTAPSQTTIGVYSSSGGDDAPSGGIKGHQASAPPSSYESQLYQSHEPPISYKYSSQWQDADGESANSATVAAVDRVMKKYADSILLLLGNMSERTSQLESTTQQLEYSVQMLKASVTDSHGDTHGKLQVLENLLREVQTGVQVLRDKQEIVEHHSQLAKLQLKSDAPGNISSSSSTSEGPPKFVTQGNQPELSMKQPLSAPCQQQQIRSPPATIQQQQLPSLPPPAAYQQQQLPPLPQPQIPLGHQQQLQQSVPQQENLHQASLHRQSLPSAPQQHQVPPQYQPQPIHMQPQLQQHVPQGPGPLQQYNQQPDMPPFSSLPHGQHFQGAQQAPHYSASFSSETLPYMPSKYEPLSDRQSLTQYQSPPQTPHGPSGAQRYEPFPGKAPAQVPAPPPYLPHAQPVPAAPAYEPQPSMGYRVVQPSPAPSGGGGYPRLPTAQPVHTMANPSSSNGMPSGNRSSVDDVIEHVAGMGFSREQARAVVRRLKENGQSVDLNIVLDRLMNGGDSQPQKAWLGR</sequence>
<organism evidence="1 2">
    <name type="scientific">Diphasiastrum complanatum</name>
    <name type="common">Issler's clubmoss</name>
    <name type="synonym">Lycopodium complanatum</name>
    <dbReference type="NCBI Taxonomy" id="34168"/>
    <lineage>
        <taxon>Eukaryota</taxon>
        <taxon>Viridiplantae</taxon>
        <taxon>Streptophyta</taxon>
        <taxon>Embryophyta</taxon>
        <taxon>Tracheophyta</taxon>
        <taxon>Lycopodiopsida</taxon>
        <taxon>Lycopodiales</taxon>
        <taxon>Lycopodiaceae</taxon>
        <taxon>Lycopodioideae</taxon>
        <taxon>Diphasiastrum</taxon>
    </lineage>
</organism>
<gene>
    <name evidence="1" type="ORF">O6H91_07G103300</name>
</gene>
<name>A0ACC2D8D7_DIPCM</name>
<keyword evidence="2" id="KW-1185">Reference proteome</keyword>
<evidence type="ECO:0000313" key="1">
    <source>
        <dbReference type="EMBL" id="KAJ7550488.1"/>
    </source>
</evidence>
<reference evidence="2" key="1">
    <citation type="journal article" date="2024" name="Proc. Natl. Acad. Sci. U.S.A.">
        <title>Extraordinary preservation of gene collinearity over three hundred million years revealed in homosporous lycophytes.</title>
        <authorList>
            <person name="Li C."/>
            <person name="Wickell D."/>
            <person name="Kuo L.Y."/>
            <person name="Chen X."/>
            <person name="Nie B."/>
            <person name="Liao X."/>
            <person name="Peng D."/>
            <person name="Ji J."/>
            <person name="Jenkins J."/>
            <person name="Williams M."/>
            <person name="Shu S."/>
            <person name="Plott C."/>
            <person name="Barry K."/>
            <person name="Rajasekar S."/>
            <person name="Grimwood J."/>
            <person name="Han X."/>
            <person name="Sun S."/>
            <person name="Hou Z."/>
            <person name="He W."/>
            <person name="Dai G."/>
            <person name="Sun C."/>
            <person name="Schmutz J."/>
            <person name="Leebens-Mack J.H."/>
            <person name="Li F.W."/>
            <person name="Wang L."/>
        </authorList>
    </citation>
    <scope>NUCLEOTIDE SEQUENCE [LARGE SCALE GENOMIC DNA]</scope>
    <source>
        <strain evidence="2">cv. PW_Plant_1</strain>
    </source>
</reference>